<dbReference type="SMART" id="SM00248">
    <property type="entry name" value="ANK"/>
    <property type="match status" value="7"/>
</dbReference>
<sequence>MFNWIKKNFLRWAAHKGHIKTARLLIKLGADIDNILSTDLQADDYSNRIEILKSILNKGVGAKSKGKALLFAAANGHEDIIQLLLNKRVDAKYVEEALKSAIYFGHKEIAELLLEKGVDIKYIEEALADADAFNREGIIQLISDTEVGKSYIGRILVSAASLGHKEAVELLLNRGVDAGHIGKALRNAAYGGYKDIVERLLKEEVSASNKGKALCNAAISNNKEILGLFKGNIDSDTKEEVLYRSSMEVLELLFKEGVINEEDIKNYGAKLLFLAVYDYNIENNGYKAVWLLKRKVDVNFKDNDGETVLHCAARTGRQKIVELLLEKGADVNARDNDGKTALDLAKDKGYTEIVELLSNHKIGTKNSDKLSTSRLGEASVESVDQSQHAMN</sequence>
<dbReference type="AlphaFoldDB" id="A0A8J3HPN6"/>
<organism evidence="5 6">
    <name type="scientific">Candidatus Mesenet longicola</name>
    <dbReference type="NCBI Taxonomy" id="1892558"/>
    <lineage>
        <taxon>Bacteria</taxon>
        <taxon>Pseudomonadati</taxon>
        <taxon>Pseudomonadota</taxon>
        <taxon>Alphaproteobacteria</taxon>
        <taxon>Rickettsiales</taxon>
        <taxon>Anaplasmataceae</taxon>
        <taxon>Candidatus Mesenet</taxon>
    </lineage>
</organism>
<dbReference type="Gene3D" id="1.25.40.20">
    <property type="entry name" value="Ankyrin repeat-containing domain"/>
    <property type="match status" value="3"/>
</dbReference>
<dbReference type="EMBL" id="BNGU01000010">
    <property type="protein sequence ID" value="GHM59368.1"/>
    <property type="molecule type" value="Genomic_DNA"/>
</dbReference>
<evidence type="ECO:0000256" key="2">
    <source>
        <dbReference type="ARBA" id="ARBA00023043"/>
    </source>
</evidence>
<evidence type="ECO:0000313" key="6">
    <source>
        <dbReference type="Proteomes" id="UP000637906"/>
    </source>
</evidence>
<protein>
    <recommendedName>
        <fullName evidence="7">Ankyrin repeat domain-containing protein</fullName>
    </recommendedName>
</protein>
<dbReference type="GO" id="GO:0045944">
    <property type="term" value="P:positive regulation of transcription by RNA polymerase II"/>
    <property type="evidence" value="ECO:0007669"/>
    <property type="project" value="TreeGrafter"/>
</dbReference>
<keyword evidence="1" id="KW-0677">Repeat</keyword>
<proteinExistence type="predicted"/>
<name>A0A8J3HPN6_9RICK</name>
<evidence type="ECO:0000256" key="1">
    <source>
        <dbReference type="ARBA" id="ARBA00022737"/>
    </source>
</evidence>
<dbReference type="PANTHER" id="PTHR24193">
    <property type="entry name" value="ANKYRIN REPEAT PROTEIN"/>
    <property type="match status" value="1"/>
</dbReference>
<evidence type="ECO:0000256" key="4">
    <source>
        <dbReference type="SAM" id="MobiDB-lite"/>
    </source>
</evidence>
<dbReference type="PROSITE" id="PS50297">
    <property type="entry name" value="ANK_REP_REGION"/>
    <property type="match status" value="1"/>
</dbReference>
<keyword evidence="2 3" id="KW-0040">ANK repeat</keyword>
<dbReference type="InterPro" id="IPR036770">
    <property type="entry name" value="Ankyrin_rpt-contain_sf"/>
</dbReference>
<feature type="repeat" description="ANK" evidence="3">
    <location>
        <begin position="304"/>
        <end position="336"/>
    </location>
</feature>
<reference evidence="5 6" key="1">
    <citation type="journal article" date="2021" name="Microb. Ecol.">
        <title>Candidatus Mesenet longicola: Novel Endosymbionts of Brontispa longissima that Induce Cytoplasmic Incompatibility.</title>
        <authorList>
            <person name="Takano S."/>
            <person name="Gotoh Y."/>
            <person name="Hayashi T."/>
        </authorList>
    </citation>
    <scope>NUCLEOTIDE SEQUENCE [LARGE SCALE GENOMIC DNA]</scope>
    <source>
        <strain evidence="5">L5</strain>
    </source>
</reference>
<feature type="region of interest" description="Disordered" evidence="4">
    <location>
        <begin position="368"/>
        <end position="391"/>
    </location>
</feature>
<dbReference type="PRINTS" id="PR01415">
    <property type="entry name" value="ANKYRIN"/>
</dbReference>
<dbReference type="InterPro" id="IPR050663">
    <property type="entry name" value="Ankyrin-SOCS_Box"/>
</dbReference>
<evidence type="ECO:0000313" key="5">
    <source>
        <dbReference type="EMBL" id="GHM59368.1"/>
    </source>
</evidence>
<feature type="compositionally biased region" description="Polar residues" evidence="4">
    <location>
        <begin position="382"/>
        <end position="391"/>
    </location>
</feature>
<accession>A0A8J3HPN6</accession>
<evidence type="ECO:0000256" key="3">
    <source>
        <dbReference type="PROSITE-ProRule" id="PRU00023"/>
    </source>
</evidence>
<dbReference type="Pfam" id="PF12796">
    <property type="entry name" value="Ank_2"/>
    <property type="match status" value="3"/>
</dbReference>
<dbReference type="GO" id="GO:0000976">
    <property type="term" value="F:transcription cis-regulatory region binding"/>
    <property type="evidence" value="ECO:0007669"/>
    <property type="project" value="TreeGrafter"/>
</dbReference>
<gene>
    <name evidence="5" type="ORF">sL5_03610</name>
</gene>
<dbReference type="Pfam" id="PF00023">
    <property type="entry name" value="Ank"/>
    <property type="match status" value="1"/>
</dbReference>
<dbReference type="SUPFAM" id="SSF48403">
    <property type="entry name" value="Ankyrin repeat"/>
    <property type="match status" value="1"/>
</dbReference>
<evidence type="ECO:0008006" key="7">
    <source>
        <dbReference type="Google" id="ProtNLM"/>
    </source>
</evidence>
<dbReference type="PROSITE" id="PS50088">
    <property type="entry name" value="ANK_REPEAT"/>
    <property type="match status" value="1"/>
</dbReference>
<comment type="caution">
    <text evidence="5">The sequence shown here is derived from an EMBL/GenBank/DDBJ whole genome shotgun (WGS) entry which is preliminary data.</text>
</comment>
<dbReference type="PANTHER" id="PTHR24193:SF121">
    <property type="entry name" value="ADA2A-CONTAINING COMPLEX COMPONENT 3, ISOFORM D"/>
    <property type="match status" value="1"/>
</dbReference>
<keyword evidence="6" id="KW-1185">Reference proteome</keyword>
<dbReference type="Proteomes" id="UP000637906">
    <property type="component" value="Unassembled WGS sequence"/>
</dbReference>
<dbReference type="InterPro" id="IPR002110">
    <property type="entry name" value="Ankyrin_rpt"/>
</dbReference>